<dbReference type="RefSeq" id="WP_067995614.1">
    <property type="nucleotide sequence ID" value="NZ_CP015596.1"/>
</dbReference>
<reference evidence="1 2" key="1">
    <citation type="submission" date="2016-05" db="EMBL/GenBank/DDBJ databases">
        <title>Complete genome sequence of a phthalic acid esters degrading Mycobacterium sp. YC-RL4.</title>
        <authorList>
            <person name="Ren L."/>
            <person name="Fan S."/>
            <person name="Ruth N."/>
            <person name="Jia Y."/>
            <person name="Wang J."/>
            <person name="Qiao C."/>
        </authorList>
    </citation>
    <scope>NUCLEOTIDE SEQUENCE [LARGE SCALE GENOMIC DNA]</scope>
    <source>
        <strain evidence="1 2">YC-RL4</strain>
    </source>
</reference>
<evidence type="ECO:0008006" key="3">
    <source>
        <dbReference type="Google" id="ProtNLM"/>
    </source>
</evidence>
<gene>
    <name evidence="1" type="ORF">A7U43_12805</name>
</gene>
<evidence type="ECO:0000313" key="2">
    <source>
        <dbReference type="Proteomes" id="UP000077143"/>
    </source>
</evidence>
<organism evidence="1 2">
    <name type="scientific">Mycobacterium adipatum</name>
    <dbReference type="NCBI Taxonomy" id="1682113"/>
    <lineage>
        <taxon>Bacteria</taxon>
        <taxon>Bacillati</taxon>
        <taxon>Actinomycetota</taxon>
        <taxon>Actinomycetes</taxon>
        <taxon>Mycobacteriales</taxon>
        <taxon>Mycobacteriaceae</taxon>
        <taxon>Mycobacterium</taxon>
    </lineage>
</organism>
<proteinExistence type="predicted"/>
<sequence>MSDDVAALLARQGGVAATAQLLNVLSRSRLDTLIRAGELIKVWPGVYAGDEPDRLTRLRGLDLRAGGTVAICLGTAAAAYGFDTEGVIDLHVLNPDGCQLRASDGLIIHRRDGAPLAMVDGRPASTAAWTAVEVARLLRRPRALATLDAALRTGSCERRQLLAAVTEQHGRRGIVHVRELVPYAMAGAESPMESEARLVMLDGQLPAPELQYEIVDYSGRRWRLDFAWPLCKLAVEYDGFDWHSDPVSFARDRQKRAALQEMGWTVLSIVSDDVRRRPADFLRRVRCELSRSPAA</sequence>
<protein>
    <recommendedName>
        <fullName evidence="3">DUF559 domain-containing protein</fullName>
    </recommendedName>
</protein>
<dbReference type="InterPro" id="IPR011335">
    <property type="entry name" value="Restrct_endonuc-II-like"/>
</dbReference>
<keyword evidence="2" id="KW-1185">Reference proteome</keyword>
<name>A0A172UMG9_9MYCO</name>
<dbReference type="Gene3D" id="3.40.960.10">
    <property type="entry name" value="VSR Endonuclease"/>
    <property type="match status" value="1"/>
</dbReference>
<dbReference type="STRING" id="1682113.A7U43_12805"/>
<dbReference type="AlphaFoldDB" id="A0A172UMG9"/>
<accession>A0A172UMG9</accession>
<dbReference type="OrthoDB" id="5143202at2"/>
<dbReference type="EMBL" id="CP015596">
    <property type="protein sequence ID" value="ANE80080.1"/>
    <property type="molecule type" value="Genomic_DNA"/>
</dbReference>
<evidence type="ECO:0000313" key="1">
    <source>
        <dbReference type="EMBL" id="ANE80080.1"/>
    </source>
</evidence>
<dbReference type="SUPFAM" id="SSF52980">
    <property type="entry name" value="Restriction endonuclease-like"/>
    <property type="match status" value="1"/>
</dbReference>
<dbReference type="Proteomes" id="UP000077143">
    <property type="component" value="Chromosome"/>
</dbReference>
<dbReference type="KEGG" id="madi:A7U43_12805"/>